<comment type="caution">
    <text evidence="7">The sequence shown here is derived from an EMBL/GenBank/DDBJ whole genome shotgun (WGS) entry which is preliminary data.</text>
</comment>
<keyword evidence="6" id="KW-0067">ATP-binding</keyword>
<proteinExistence type="inferred from homology"/>
<evidence type="ECO:0000313" key="8">
    <source>
        <dbReference type="Proteomes" id="UP000616769"/>
    </source>
</evidence>
<reference evidence="7 8" key="1">
    <citation type="journal article" date="2015" name="Parasit. Vectors">
        <title>Draft genome of the scabies mite.</title>
        <authorList>
            <person name="Rider S.D.Jr."/>
            <person name="Morgan M.S."/>
            <person name="Arlian L.G."/>
        </authorList>
    </citation>
    <scope>NUCLEOTIDE SEQUENCE [LARGE SCALE GENOMIC DNA]</scope>
    <source>
        <strain evidence="7">Arlian Lab</strain>
    </source>
</reference>
<evidence type="ECO:0000256" key="6">
    <source>
        <dbReference type="ARBA" id="ARBA00022840"/>
    </source>
</evidence>
<evidence type="ECO:0000256" key="4">
    <source>
        <dbReference type="ARBA" id="ARBA00022741"/>
    </source>
</evidence>
<dbReference type="SUPFAM" id="SSF56112">
    <property type="entry name" value="Protein kinase-like (PK-like)"/>
    <property type="match status" value="1"/>
</dbReference>
<dbReference type="AlphaFoldDB" id="A0A132AB33"/>
<keyword evidence="2" id="KW-0723">Serine/threonine-protein kinase</keyword>
<gene>
    <name evidence="7" type="ORF">QR98_0067060</name>
</gene>
<protein>
    <submittedName>
        <fullName evidence="7">Protein kinase-like protein 16</fullName>
    </submittedName>
</protein>
<keyword evidence="3" id="KW-0808">Transferase</keyword>
<dbReference type="Gene3D" id="1.10.510.10">
    <property type="entry name" value="Transferase(Phosphotransferase) domain 1"/>
    <property type="match status" value="1"/>
</dbReference>
<dbReference type="PANTHER" id="PTHR24056">
    <property type="entry name" value="CELL DIVISION PROTEIN KINASE"/>
    <property type="match status" value="1"/>
</dbReference>
<name>A0A132AB33_SARSC</name>
<dbReference type="GO" id="GO:0005634">
    <property type="term" value="C:nucleus"/>
    <property type="evidence" value="ECO:0007669"/>
    <property type="project" value="TreeGrafter"/>
</dbReference>
<keyword evidence="5 7" id="KW-0418">Kinase</keyword>
<dbReference type="PROSITE" id="PS00108">
    <property type="entry name" value="PROTEIN_KINASE_ST"/>
    <property type="match status" value="1"/>
</dbReference>
<dbReference type="EMBL" id="JXLN01012231">
    <property type="protein sequence ID" value="KPM08192.1"/>
    <property type="molecule type" value="Genomic_DNA"/>
</dbReference>
<dbReference type="Proteomes" id="UP000616769">
    <property type="component" value="Unassembled WGS sequence"/>
</dbReference>
<dbReference type="SMART" id="SM00220">
    <property type="entry name" value="S_TKc"/>
    <property type="match status" value="1"/>
</dbReference>
<sequence length="182" mass="20873">MHQLFLGLRYLHKNYIIHRDIKVSNLLFNQKGVLKIADFGLARKCGALDELMSPCVVTLWYRAPEILLQSNKHTAAMDMWSAGCVFGELLLQKPLLTGKSEMQQIEMIIDLIGTPNSKIWPEFSCLPIPKKFILKHQPFNNISHTAACIRLLNLLLVYDPTKRSTAEDSLQSSYFHEHPLRK</sequence>
<evidence type="ECO:0000313" key="7">
    <source>
        <dbReference type="EMBL" id="KPM08192.1"/>
    </source>
</evidence>
<dbReference type="InterPro" id="IPR011009">
    <property type="entry name" value="Kinase-like_dom_sf"/>
</dbReference>
<accession>A0A132AB33</accession>
<dbReference type="GO" id="GO:0004674">
    <property type="term" value="F:protein serine/threonine kinase activity"/>
    <property type="evidence" value="ECO:0007669"/>
    <property type="project" value="UniProtKB-KW"/>
</dbReference>
<dbReference type="PANTHER" id="PTHR24056:SF508">
    <property type="entry name" value="CYCLIN-DEPENDENT KINASE 10"/>
    <property type="match status" value="1"/>
</dbReference>
<organism evidence="7 8">
    <name type="scientific">Sarcoptes scabiei</name>
    <name type="common">Itch mite</name>
    <name type="synonym">Acarus scabiei</name>
    <dbReference type="NCBI Taxonomy" id="52283"/>
    <lineage>
        <taxon>Eukaryota</taxon>
        <taxon>Metazoa</taxon>
        <taxon>Ecdysozoa</taxon>
        <taxon>Arthropoda</taxon>
        <taxon>Chelicerata</taxon>
        <taxon>Arachnida</taxon>
        <taxon>Acari</taxon>
        <taxon>Acariformes</taxon>
        <taxon>Sarcoptiformes</taxon>
        <taxon>Astigmata</taxon>
        <taxon>Psoroptidia</taxon>
        <taxon>Sarcoptoidea</taxon>
        <taxon>Sarcoptidae</taxon>
        <taxon>Sarcoptinae</taxon>
        <taxon>Sarcoptes</taxon>
    </lineage>
</organism>
<dbReference type="GO" id="GO:0007346">
    <property type="term" value="P:regulation of mitotic cell cycle"/>
    <property type="evidence" value="ECO:0007669"/>
    <property type="project" value="TreeGrafter"/>
</dbReference>
<evidence type="ECO:0000256" key="1">
    <source>
        <dbReference type="ARBA" id="ARBA00006485"/>
    </source>
</evidence>
<evidence type="ECO:0000256" key="3">
    <source>
        <dbReference type="ARBA" id="ARBA00022679"/>
    </source>
</evidence>
<dbReference type="PROSITE" id="PS50011">
    <property type="entry name" value="PROTEIN_KINASE_DOM"/>
    <property type="match status" value="1"/>
</dbReference>
<dbReference type="GO" id="GO:0005524">
    <property type="term" value="F:ATP binding"/>
    <property type="evidence" value="ECO:0007669"/>
    <property type="project" value="UniProtKB-KW"/>
</dbReference>
<dbReference type="InterPro" id="IPR000719">
    <property type="entry name" value="Prot_kinase_dom"/>
</dbReference>
<keyword evidence="4" id="KW-0547">Nucleotide-binding</keyword>
<comment type="similarity">
    <text evidence="1">Belongs to the protein kinase superfamily. CMGC Ser/Thr protein kinase family. CDC2/CDKX subfamily.</text>
</comment>
<dbReference type="Pfam" id="PF00069">
    <property type="entry name" value="Pkinase"/>
    <property type="match status" value="1"/>
</dbReference>
<dbReference type="InterPro" id="IPR008271">
    <property type="entry name" value="Ser/Thr_kinase_AS"/>
</dbReference>
<dbReference type="VEuPathDB" id="VectorBase:SSCA001352"/>
<evidence type="ECO:0000256" key="2">
    <source>
        <dbReference type="ARBA" id="ARBA00022527"/>
    </source>
</evidence>
<dbReference type="OrthoDB" id="1732493at2759"/>
<dbReference type="InterPro" id="IPR050108">
    <property type="entry name" value="CDK"/>
</dbReference>
<evidence type="ECO:0000256" key="5">
    <source>
        <dbReference type="ARBA" id="ARBA00022777"/>
    </source>
</evidence>
<dbReference type="FunFam" id="1.10.510.10:FF:000624">
    <property type="entry name" value="Mitogen-activated protein kinase"/>
    <property type="match status" value="1"/>
</dbReference>